<comment type="subcellular location">
    <subcellularLocation>
        <location evidence="1">Endoplasmic reticulum</location>
    </subcellularLocation>
</comment>
<evidence type="ECO:0000256" key="1">
    <source>
        <dbReference type="ARBA" id="ARBA00004240"/>
    </source>
</evidence>
<evidence type="ECO:0000313" key="7">
    <source>
        <dbReference type="EMBL" id="ANY82188.1"/>
    </source>
</evidence>
<evidence type="ECO:0000256" key="4">
    <source>
        <dbReference type="ARBA" id="ARBA00022679"/>
    </source>
</evidence>
<evidence type="ECO:0000259" key="6">
    <source>
        <dbReference type="Pfam" id="PF04101"/>
    </source>
</evidence>
<protein>
    <recommendedName>
        <fullName evidence="6">Glycosyl transferase family 28 C-terminal domain-containing protein</fullName>
    </recommendedName>
</protein>
<dbReference type="AlphaFoldDB" id="A0A1B2EQC6"/>
<gene>
    <name evidence="7" type="ORF">BB934_27965</name>
</gene>
<dbReference type="Gene3D" id="3.40.50.2000">
    <property type="entry name" value="Glycogen Phosphorylase B"/>
    <property type="match status" value="1"/>
</dbReference>
<evidence type="ECO:0000256" key="2">
    <source>
        <dbReference type="ARBA" id="ARBA00006962"/>
    </source>
</evidence>
<name>A0A1B2EQC6_9HYPH</name>
<dbReference type="InterPro" id="IPR039042">
    <property type="entry name" value="Alg13-like"/>
</dbReference>
<dbReference type="Pfam" id="PF04101">
    <property type="entry name" value="Glyco_tran_28_C"/>
    <property type="match status" value="1"/>
</dbReference>
<dbReference type="GO" id="GO:0006488">
    <property type="term" value="P:dolichol-linked oligosaccharide biosynthetic process"/>
    <property type="evidence" value="ECO:0007669"/>
    <property type="project" value="InterPro"/>
</dbReference>
<dbReference type="PANTHER" id="PTHR12867">
    <property type="entry name" value="GLYCOSYL TRANSFERASE-RELATED"/>
    <property type="match status" value="1"/>
</dbReference>
<evidence type="ECO:0000256" key="3">
    <source>
        <dbReference type="ARBA" id="ARBA00022676"/>
    </source>
</evidence>
<sequence>MIFVTVGSLFPFDRLTRTMDNWAYLHPNEKVIAQVGGSEYEPKHMEWVSKISPGEFRARVKDASVIVAHAGMGTIITAVENGRPIVLLPRRAALAEHTTDHQLHTANWLKDRPGIFVCRAENDLDSMIAKATTAAASEKWSISNAAPLEMTERIRQFIASAPQRSGWRGFLLRS</sequence>
<dbReference type="EMBL" id="CP016617">
    <property type="protein sequence ID" value="ANY82188.1"/>
    <property type="molecule type" value="Genomic_DNA"/>
</dbReference>
<feature type="domain" description="Glycosyl transferase family 28 C-terminal" evidence="6">
    <location>
        <begin position="1"/>
        <end position="109"/>
    </location>
</feature>
<keyword evidence="4" id="KW-0808">Transferase</keyword>
<organism evidence="7">
    <name type="scientific">Microvirga ossetica</name>
    <dbReference type="NCBI Taxonomy" id="1882682"/>
    <lineage>
        <taxon>Bacteria</taxon>
        <taxon>Pseudomonadati</taxon>
        <taxon>Pseudomonadota</taxon>
        <taxon>Alphaproteobacteria</taxon>
        <taxon>Hyphomicrobiales</taxon>
        <taxon>Methylobacteriaceae</taxon>
        <taxon>Microvirga</taxon>
    </lineage>
</organism>
<dbReference type="InterPro" id="IPR007235">
    <property type="entry name" value="Glyco_trans_28_C"/>
</dbReference>
<dbReference type="GO" id="GO:0016758">
    <property type="term" value="F:hexosyltransferase activity"/>
    <property type="evidence" value="ECO:0007669"/>
    <property type="project" value="InterPro"/>
</dbReference>
<dbReference type="PANTHER" id="PTHR12867:SF6">
    <property type="entry name" value="N-ACETYLGLUCOSAMINYLDIPHOSPHODOLICHOL N-ACETYLGLUCOSAMINYLTRANSFERASE"/>
    <property type="match status" value="1"/>
</dbReference>
<dbReference type="OrthoDB" id="7186565at2"/>
<reference evidence="7" key="1">
    <citation type="submission" date="2016-07" db="EMBL/GenBank/DDBJ databases">
        <title>Microvirga ossetica sp. nov. a new species of rhizobia isolated from root nodules of the legume species Vicia alpestris Steven originated from North Ossetia region in the Caucasus.</title>
        <authorList>
            <person name="Safronova V.I."/>
            <person name="Kuznetsova I.G."/>
            <person name="Sazanova A.L."/>
            <person name="Belimov A."/>
            <person name="Andronov E."/>
            <person name="Osledkin Y.S."/>
            <person name="Onishchuk O.P."/>
            <person name="Kurchak O.N."/>
            <person name="Shaposhnikov A.I."/>
            <person name="Willems A."/>
            <person name="Tikhonovich I.A."/>
        </authorList>
    </citation>
    <scope>NUCLEOTIDE SEQUENCE [LARGE SCALE GENOMIC DNA]</scope>
    <source>
        <strain evidence="7">V5/3M</strain>
        <plasmid evidence="7">unnamed1</plasmid>
    </source>
</reference>
<evidence type="ECO:0000256" key="5">
    <source>
        <dbReference type="ARBA" id="ARBA00022824"/>
    </source>
</evidence>
<accession>A0A1B2EQC6</accession>
<keyword evidence="3" id="KW-0328">Glycosyltransferase</keyword>
<comment type="similarity">
    <text evidence="2">Belongs to the glycosyltransferase 28 family.</text>
</comment>
<dbReference type="KEGG" id="moc:BB934_27965"/>
<keyword evidence="7" id="KW-0614">Plasmid</keyword>
<geneLocation type="plasmid" evidence="7">
    <name>unnamed1</name>
</geneLocation>
<dbReference type="SUPFAM" id="SSF53756">
    <property type="entry name" value="UDP-Glycosyltransferase/glycogen phosphorylase"/>
    <property type="match status" value="1"/>
</dbReference>
<proteinExistence type="inferred from homology"/>
<keyword evidence="5" id="KW-0256">Endoplasmic reticulum</keyword>